<dbReference type="RefSeq" id="WP_089315191.1">
    <property type="nucleotide sequence ID" value="NZ_FZNP01000013.1"/>
</dbReference>
<feature type="domain" description="YdhG-like" evidence="1">
    <location>
        <begin position="19"/>
        <end position="115"/>
    </location>
</feature>
<organism evidence="2 3">
    <name type="scientific">Actinomadura mexicana</name>
    <dbReference type="NCBI Taxonomy" id="134959"/>
    <lineage>
        <taxon>Bacteria</taxon>
        <taxon>Bacillati</taxon>
        <taxon>Actinomycetota</taxon>
        <taxon>Actinomycetes</taxon>
        <taxon>Streptosporangiales</taxon>
        <taxon>Thermomonosporaceae</taxon>
        <taxon>Actinomadura</taxon>
    </lineage>
</organism>
<gene>
    <name evidence="2" type="ORF">SAMN06265355_113224</name>
</gene>
<dbReference type="AlphaFoldDB" id="A0A239D193"/>
<evidence type="ECO:0000313" key="3">
    <source>
        <dbReference type="Proteomes" id="UP000198420"/>
    </source>
</evidence>
<evidence type="ECO:0000313" key="2">
    <source>
        <dbReference type="EMBL" id="SNS25979.1"/>
    </source>
</evidence>
<evidence type="ECO:0000259" key="1">
    <source>
        <dbReference type="Pfam" id="PF08818"/>
    </source>
</evidence>
<protein>
    <recommendedName>
        <fullName evidence="1">YdhG-like domain-containing protein</fullName>
    </recommendedName>
</protein>
<dbReference type="Pfam" id="PF08818">
    <property type="entry name" value="DUF1801"/>
    <property type="match status" value="1"/>
</dbReference>
<dbReference type="SUPFAM" id="SSF159888">
    <property type="entry name" value="YdhG-like"/>
    <property type="match status" value="1"/>
</dbReference>
<accession>A0A239D193</accession>
<dbReference type="OrthoDB" id="192368at2"/>
<name>A0A239D193_9ACTN</name>
<dbReference type="Gene3D" id="3.90.1150.200">
    <property type="match status" value="1"/>
</dbReference>
<reference evidence="3" key="1">
    <citation type="submission" date="2017-06" db="EMBL/GenBank/DDBJ databases">
        <authorList>
            <person name="Varghese N."/>
            <person name="Submissions S."/>
        </authorList>
    </citation>
    <scope>NUCLEOTIDE SEQUENCE [LARGE SCALE GENOMIC DNA]</scope>
    <source>
        <strain evidence="3">DSM 44485</strain>
    </source>
</reference>
<sequence length="120" mass="13288">MGKHANVQEYAADVPEGLREVLEKALAVVGEAMPEVEPALWHGQPTWSLGDKPGQKPVCFLKAYPRHVTFGFWQGQLIEGGADRLEAMSRQMAGVKLRSLDDVDADLFAGWVEQARDLEK</sequence>
<keyword evidence="3" id="KW-1185">Reference proteome</keyword>
<dbReference type="EMBL" id="FZNP01000013">
    <property type="protein sequence ID" value="SNS25979.1"/>
    <property type="molecule type" value="Genomic_DNA"/>
</dbReference>
<dbReference type="Proteomes" id="UP000198420">
    <property type="component" value="Unassembled WGS sequence"/>
</dbReference>
<proteinExistence type="predicted"/>
<dbReference type="InterPro" id="IPR014922">
    <property type="entry name" value="YdhG-like"/>
</dbReference>